<dbReference type="STRING" id="6186.A0A183L3M6"/>
<protein>
    <submittedName>
        <fullName evidence="3">IF rod domain-containing protein</fullName>
    </submittedName>
</protein>
<evidence type="ECO:0000313" key="2">
    <source>
        <dbReference type="Proteomes" id="UP000279833"/>
    </source>
</evidence>
<dbReference type="AlphaFoldDB" id="A0A183L3M6"/>
<sequence>MHSPLLRLRDHERQMDHLRAQSELAGTHMTNYLREIDADQKRVDHELSLIELVNFQ</sequence>
<reference evidence="1 2" key="2">
    <citation type="submission" date="2018-11" db="EMBL/GenBank/DDBJ databases">
        <authorList>
            <consortium name="Pathogen Informatics"/>
        </authorList>
    </citation>
    <scope>NUCLEOTIDE SEQUENCE [LARGE SCALE GENOMIC DNA]</scope>
    <source>
        <strain evidence="1">Dakar</strain>
        <strain evidence="2">Dakar, Senegal</strain>
    </source>
</reference>
<dbReference type="Proteomes" id="UP000279833">
    <property type="component" value="Unassembled WGS sequence"/>
</dbReference>
<dbReference type="WBParaSite" id="SCUD_0002193701-mRNA-1">
    <property type="protein sequence ID" value="SCUD_0002193701-mRNA-1"/>
    <property type="gene ID" value="SCUD_0002193701"/>
</dbReference>
<organism evidence="3">
    <name type="scientific">Schistosoma curassoni</name>
    <dbReference type="NCBI Taxonomy" id="6186"/>
    <lineage>
        <taxon>Eukaryota</taxon>
        <taxon>Metazoa</taxon>
        <taxon>Spiralia</taxon>
        <taxon>Lophotrochozoa</taxon>
        <taxon>Platyhelminthes</taxon>
        <taxon>Trematoda</taxon>
        <taxon>Digenea</taxon>
        <taxon>Strigeidida</taxon>
        <taxon>Schistosomatoidea</taxon>
        <taxon>Schistosomatidae</taxon>
        <taxon>Schistosoma</taxon>
    </lineage>
</organism>
<gene>
    <name evidence="1" type="ORF">SCUD_LOCUS21934</name>
</gene>
<keyword evidence="2" id="KW-1185">Reference proteome</keyword>
<proteinExistence type="predicted"/>
<dbReference type="EMBL" id="UZAK01047860">
    <property type="protein sequence ID" value="VDP77097.1"/>
    <property type="molecule type" value="Genomic_DNA"/>
</dbReference>
<evidence type="ECO:0000313" key="1">
    <source>
        <dbReference type="EMBL" id="VDP77097.1"/>
    </source>
</evidence>
<accession>A0A183L3M6</accession>
<reference evidence="3" key="1">
    <citation type="submission" date="2016-06" db="UniProtKB">
        <authorList>
            <consortium name="WormBaseParasite"/>
        </authorList>
    </citation>
    <scope>IDENTIFICATION</scope>
</reference>
<name>A0A183L3M6_9TREM</name>
<evidence type="ECO:0000313" key="3">
    <source>
        <dbReference type="WBParaSite" id="SCUD_0002193701-mRNA-1"/>
    </source>
</evidence>